<feature type="compositionally biased region" description="Polar residues" evidence="3">
    <location>
        <begin position="218"/>
        <end position="232"/>
    </location>
</feature>
<feature type="region of interest" description="Disordered" evidence="3">
    <location>
        <begin position="201"/>
        <end position="421"/>
    </location>
</feature>
<proteinExistence type="predicted"/>
<dbReference type="Gene3D" id="2.60.40.1970">
    <property type="entry name" value="YEATS domain"/>
    <property type="match status" value="1"/>
</dbReference>
<reference evidence="5 6" key="1">
    <citation type="submission" date="2024-11" db="EMBL/GenBank/DDBJ databases">
        <title>Chromosome-level genome assembly of the freshwater bivalve Anodonta woodiana.</title>
        <authorList>
            <person name="Chen X."/>
        </authorList>
    </citation>
    <scope>NUCLEOTIDE SEQUENCE [LARGE SCALE GENOMIC DNA]</scope>
    <source>
        <strain evidence="5">MN2024</strain>
        <tissue evidence="5">Gills</tissue>
    </source>
</reference>
<organism evidence="5 6">
    <name type="scientific">Sinanodonta woodiana</name>
    <name type="common">Chinese pond mussel</name>
    <name type="synonym">Anodonta woodiana</name>
    <dbReference type="NCBI Taxonomy" id="1069815"/>
    <lineage>
        <taxon>Eukaryota</taxon>
        <taxon>Metazoa</taxon>
        <taxon>Spiralia</taxon>
        <taxon>Lophotrochozoa</taxon>
        <taxon>Mollusca</taxon>
        <taxon>Bivalvia</taxon>
        <taxon>Autobranchia</taxon>
        <taxon>Heteroconchia</taxon>
        <taxon>Palaeoheterodonta</taxon>
        <taxon>Unionida</taxon>
        <taxon>Unionoidea</taxon>
        <taxon>Unionidae</taxon>
        <taxon>Unioninae</taxon>
        <taxon>Sinanodonta</taxon>
    </lineage>
</organism>
<feature type="compositionally biased region" description="Basic and acidic residues" evidence="3">
    <location>
        <begin position="320"/>
        <end position="377"/>
    </location>
</feature>
<dbReference type="PANTHER" id="PTHR47827">
    <property type="entry name" value="AHD DOMAIN-CONTAINING PROTEIN"/>
    <property type="match status" value="1"/>
</dbReference>
<gene>
    <name evidence="5" type="ORF">ACJMK2_043523</name>
</gene>
<keyword evidence="6" id="KW-1185">Reference proteome</keyword>
<name>A0ABD3VYH8_SINWO</name>
<protein>
    <recommendedName>
        <fullName evidence="4">YEATS domain-containing protein</fullName>
    </recommendedName>
</protein>
<dbReference type="PROSITE" id="PS51037">
    <property type="entry name" value="YEATS"/>
    <property type="match status" value="1"/>
</dbReference>
<dbReference type="InterPro" id="IPR052790">
    <property type="entry name" value="YEATS_domain"/>
</dbReference>
<evidence type="ECO:0000256" key="3">
    <source>
        <dbReference type="SAM" id="MobiDB-lite"/>
    </source>
</evidence>
<evidence type="ECO:0000256" key="1">
    <source>
        <dbReference type="ARBA" id="ARBA00023242"/>
    </source>
</evidence>
<dbReference type="InterPro" id="IPR055129">
    <property type="entry name" value="YEATS_dom"/>
</dbReference>
<dbReference type="InterPro" id="IPR038704">
    <property type="entry name" value="YEAST_sf"/>
</dbReference>
<dbReference type="EMBL" id="JBJQND010000009">
    <property type="protein sequence ID" value="KAL3866201.1"/>
    <property type="molecule type" value="Genomic_DNA"/>
</dbReference>
<keyword evidence="1 2" id="KW-0539">Nucleus</keyword>
<accession>A0ABD3VYH8</accession>
<evidence type="ECO:0000313" key="6">
    <source>
        <dbReference type="Proteomes" id="UP001634394"/>
    </source>
</evidence>
<dbReference type="PANTHER" id="PTHR47827:SF3">
    <property type="entry name" value="AF-9 ANC1 HOMOLOGY DOMAIN-CONTAINING PROTEIN"/>
    <property type="match status" value="1"/>
</dbReference>
<comment type="caution">
    <text evidence="5">The sequence shown here is derived from an EMBL/GenBank/DDBJ whole genome shotgun (WGS) entry which is preliminary data.</text>
</comment>
<feature type="compositionally biased region" description="Low complexity" evidence="3">
    <location>
        <begin position="379"/>
        <end position="388"/>
    </location>
</feature>
<evidence type="ECO:0000256" key="2">
    <source>
        <dbReference type="PROSITE-ProRule" id="PRU00376"/>
    </source>
</evidence>
<evidence type="ECO:0000313" key="5">
    <source>
        <dbReference type="EMBL" id="KAL3866201.1"/>
    </source>
</evidence>
<feature type="compositionally biased region" description="Basic and acidic residues" evidence="3">
    <location>
        <begin position="201"/>
        <end position="217"/>
    </location>
</feature>
<dbReference type="Proteomes" id="UP001634394">
    <property type="component" value="Unassembled WGS sequence"/>
</dbReference>
<dbReference type="Pfam" id="PF03366">
    <property type="entry name" value="YEATS"/>
    <property type="match status" value="1"/>
</dbReference>
<feature type="compositionally biased region" description="Low complexity" evidence="3">
    <location>
        <begin position="246"/>
        <end position="258"/>
    </location>
</feature>
<feature type="compositionally biased region" description="Polar residues" evidence="3">
    <location>
        <begin position="389"/>
        <end position="410"/>
    </location>
</feature>
<comment type="subcellular location">
    <subcellularLocation>
        <location evidence="2">Nucleus</location>
    </subcellularLocation>
</comment>
<sequence>MRSAEVKIEIGHRASWRSEPTKEGCSIIAHFVEKVVFHLHHTFASPRRVVKEPPYYVYEVGYAGFNLPNEIYFKSKKSLRRSISYVKCEKLTFVDPTGDFKEKLIKAGGVFGLPPGETQFEDLCAAPLKPVSNKKHLHPFTSKTNVSKQMLNFSGNEKSSCSGKDISASFNATAKQVKIDSKSNGHNAAYTSSSSSFSSISKEKIQKTINSKEKPSCKESNNSSKMVSNLSPLPSLKRQSDSLIPSENNQSKSSQSSSVLFERARNVKDDVRDVKDEVVKHKSSENKDISHSEYKDGNVCHKTISNTQKSSRNSKKKKKEYNLKDDKVSKYGDKRETKDDRKGLKKVNDNKKEVKKVKDDKHKVEIGVNSDKEDKSSKCFHSSSLSTSNGENDNEIPSNQNRNSENPTDANKSKSKQRKRS</sequence>
<evidence type="ECO:0000259" key="4">
    <source>
        <dbReference type="PROSITE" id="PS51037"/>
    </source>
</evidence>
<feature type="domain" description="YEATS" evidence="4">
    <location>
        <begin position="1"/>
        <end position="134"/>
    </location>
</feature>
<dbReference type="AlphaFoldDB" id="A0ABD3VYH8"/>
<feature type="compositionally biased region" description="Basic and acidic residues" evidence="3">
    <location>
        <begin position="262"/>
        <end position="299"/>
    </location>
</feature>
<dbReference type="GO" id="GO:0005634">
    <property type="term" value="C:nucleus"/>
    <property type="evidence" value="ECO:0007669"/>
    <property type="project" value="UniProtKB-SubCell"/>
</dbReference>